<sequence>MFSYVNIKLALPFLKVSNHYSYFLMSMQFVLPDYLFALI</sequence>
<name>A0A0A9FAV0_ARUDO</name>
<dbReference type="AlphaFoldDB" id="A0A0A9FAV0"/>
<evidence type="ECO:0000313" key="1">
    <source>
        <dbReference type="EMBL" id="JAE07271.1"/>
    </source>
</evidence>
<reference evidence="1" key="1">
    <citation type="submission" date="2014-09" db="EMBL/GenBank/DDBJ databases">
        <authorList>
            <person name="Magalhaes I.L.F."/>
            <person name="Oliveira U."/>
            <person name="Santos F.R."/>
            <person name="Vidigal T.H.D.A."/>
            <person name="Brescovit A.D."/>
            <person name="Santos A.J."/>
        </authorList>
    </citation>
    <scope>NUCLEOTIDE SEQUENCE</scope>
    <source>
        <tissue evidence="1">Shoot tissue taken approximately 20 cm above the soil surface</tissue>
    </source>
</reference>
<dbReference type="EMBL" id="GBRH01190625">
    <property type="protein sequence ID" value="JAE07271.1"/>
    <property type="molecule type" value="Transcribed_RNA"/>
</dbReference>
<protein>
    <submittedName>
        <fullName evidence="1">Uncharacterized protein</fullName>
    </submittedName>
</protein>
<proteinExistence type="predicted"/>
<reference evidence="1" key="2">
    <citation type="journal article" date="2015" name="Data Brief">
        <title>Shoot transcriptome of the giant reed, Arundo donax.</title>
        <authorList>
            <person name="Barrero R.A."/>
            <person name="Guerrero F.D."/>
            <person name="Moolhuijzen P."/>
            <person name="Goolsby J.A."/>
            <person name="Tidwell J."/>
            <person name="Bellgard S.E."/>
            <person name="Bellgard M.I."/>
        </authorList>
    </citation>
    <scope>NUCLEOTIDE SEQUENCE</scope>
    <source>
        <tissue evidence="1">Shoot tissue taken approximately 20 cm above the soil surface</tissue>
    </source>
</reference>
<organism evidence="1">
    <name type="scientific">Arundo donax</name>
    <name type="common">Giant reed</name>
    <name type="synonym">Donax arundinaceus</name>
    <dbReference type="NCBI Taxonomy" id="35708"/>
    <lineage>
        <taxon>Eukaryota</taxon>
        <taxon>Viridiplantae</taxon>
        <taxon>Streptophyta</taxon>
        <taxon>Embryophyta</taxon>
        <taxon>Tracheophyta</taxon>
        <taxon>Spermatophyta</taxon>
        <taxon>Magnoliopsida</taxon>
        <taxon>Liliopsida</taxon>
        <taxon>Poales</taxon>
        <taxon>Poaceae</taxon>
        <taxon>PACMAD clade</taxon>
        <taxon>Arundinoideae</taxon>
        <taxon>Arundineae</taxon>
        <taxon>Arundo</taxon>
    </lineage>
</organism>
<accession>A0A0A9FAV0</accession>